<evidence type="ECO:0000313" key="5">
    <source>
        <dbReference type="Proteomes" id="UP000001929"/>
    </source>
</evidence>
<dbReference type="KEGG" id="rru:Rru_A3317"/>
<feature type="coiled-coil region" evidence="1">
    <location>
        <begin position="79"/>
        <end position="106"/>
    </location>
</feature>
<evidence type="ECO:0000313" key="4">
    <source>
        <dbReference type="EMBL" id="ABC24111.1"/>
    </source>
</evidence>
<accession>Q2RP34</accession>
<feature type="region of interest" description="Disordered" evidence="2">
    <location>
        <begin position="39"/>
        <end position="71"/>
    </location>
</feature>
<keyword evidence="1" id="KW-0175">Coiled coil</keyword>
<feature type="signal peptide" evidence="3">
    <location>
        <begin position="1"/>
        <end position="19"/>
    </location>
</feature>
<proteinExistence type="predicted"/>
<keyword evidence="3" id="KW-0732">Signal</keyword>
<keyword evidence="5" id="KW-1185">Reference proteome</keyword>
<dbReference type="EMBL" id="CP000230">
    <property type="protein sequence ID" value="ABC24111.1"/>
    <property type="molecule type" value="Genomic_DNA"/>
</dbReference>
<organism evidence="4 5">
    <name type="scientific">Rhodospirillum rubrum (strain ATCC 11170 / ATH 1.1.1 / DSM 467 / LMG 4362 / NCIMB 8255 / S1)</name>
    <dbReference type="NCBI Taxonomy" id="269796"/>
    <lineage>
        <taxon>Bacteria</taxon>
        <taxon>Pseudomonadati</taxon>
        <taxon>Pseudomonadota</taxon>
        <taxon>Alphaproteobacteria</taxon>
        <taxon>Rhodospirillales</taxon>
        <taxon>Rhodospirillaceae</taxon>
        <taxon>Rhodospirillum</taxon>
    </lineage>
</organism>
<name>Q2RP34_RHORT</name>
<dbReference type="PATRIC" id="fig|269796.9.peg.3430"/>
<dbReference type="Proteomes" id="UP000001929">
    <property type="component" value="Chromosome"/>
</dbReference>
<evidence type="ECO:0000256" key="3">
    <source>
        <dbReference type="SAM" id="SignalP"/>
    </source>
</evidence>
<evidence type="ECO:0000256" key="1">
    <source>
        <dbReference type="SAM" id="Coils"/>
    </source>
</evidence>
<dbReference type="PROSITE" id="PS51257">
    <property type="entry name" value="PROKAR_LIPOPROTEIN"/>
    <property type="match status" value="1"/>
</dbReference>
<protein>
    <submittedName>
        <fullName evidence="4">Uncharacterized protein</fullName>
    </submittedName>
</protein>
<gene>
    <name evidence="4" type="ordered locus">Rru_A3317</name>
</gene>
<dbReference type="HOGENOM" id="CLU_731336_0_0_5"/>
<dbReference type="EnsemblBacteria" id="ABC24111">
    <property type="protein sequence ID" value="ABC24111"/>
    <property type="gene ID" value="Rru_A3317"/>
</dbReference>
<dbReference type="AlphaFoldDB" id="Q2RP34"/>
<feature type="chain" id="PRO_5004214588" evidence="3">
    <location>
        <begin position="20"/>
        <end position="378"/>
    </location>
</feature>
<evidence type="ECO:0000256" key="2">
    <source>
        <dbReference type="SAM" id="MobiDB-lite"/>
    </source>
</evidence>
<reference evidence="4 5" key="1">
    <citation type="journal article" date="2011" name="Stand. Genomic Sci.">
        <title>Complete genome sequence of Rhodospirillum rubrum type strain (S1).</title>
        <authorList>
            <person name="Munk A.C."/>
            <person name="Copeland A."/>
            <person name="Lucas S."/>
            <person name="Lapidus A."/>
            <person name="Del Rio T.G."/>
            <person name="Barry K."/>
            <person name="Detter J.C."/>
            <person name="Hammon N."/>
            <person name="Israni S."/>
            <person name="Pitluck S."/>
            <person name="Brettin T."/>
            <person name="Bruce D."/>
            <person name="Han C."/>
            <person name="Tapia R."/>
            <person name="Gilna P."/>
            <person name="Schmutz J."/>
            <person name="Larimer F."/>
            <person name="Land M."/>
            <person name="Kyrpides N.C."/>
            <person name="Mavromatis K."/>
            <person name="Richardson P."/>
            <person name="Rohde M."/>
            <person name="Goker M."/>
            <person name="Klenk H.P."/>
            <person name="Zhang Y."/>
            <person name="Roberts G.P."/>
            <person name="Reslewic S."/>
            <person name="Schwartz D.C."/>
        </authorList>
    </citation>
    <scope>NUCLEOTIDE SEQUENCE [LARGE SCALE GENOMIC DNA]</scope>
    <source>
        <strain evidence="5">ATCC 11170 / ATH 1.1.1 / DSM 467 / LMG 4362 / NCIMB 8255 / S1</strain>
    </source>
</reference>
<sequence length="378" mass="39310">MALLKTRNLAIFMVAASLAACNSATNALFPSLGGSSSSSDGGLFNSGNGDGPPQLGSTYFEPDGVSPGQPTGTFVGQKVQAFRSELTALQETIRSQNAQLQALRNKTIQDSNAYHENVGSMRARLQVGTTPGNPILMNRWETAQGQLNTINQDVVLMDQLAQMISVNQSTTAYLLDSERAAYSVPGAVDEDHRQLRILEDETQQTVVLVDRLLNELASDIRRQTAYVANEKGNLGSLAGAVKNGQLFGTTGPDGYSAPGSYGAGAGGGMSYAPMTSTGTAMATRSAGLPSGAPLVVIRFDSPNVAYEGPLSNAVQAALARKPDASFDVVAVSGGSASGAARGAERVVRSLTQMGVPSNRVNLSAASSAGSDEVRVYVR</sequence>
<dbReference type="eggNOG" id="ENOG502Z7MV">
    <property type="taxonomic scope" value="Bacteria"/>
</dbReference>